<name>A0A6I4J229_9SPHN</name>
<proteinExistence type="predicted"/>
<sequence length="98" mass="10739">MQPQFVADVTLYAPERGGRNSVAYPGWGCPCMVTRTEPLVGYDAWPLLGDRPLEPGAKRRVGFVFLSEEGAEAMRQAGTFYLWEGGFIGEAKVVAKVD</sequence>
<dbReference type="AlphaFoldDB" id="A0A6I4J229"/>
<evidence type="ECO:0000313" key="2">
    <source>
        <dbReference type="Proteomes" id="UP000441389"/>
    </source>
</evidence>
<comment type="caution">
    <text evidence="1">The sequence shown here is derived from an EMBL/GenBank/DDBJ whole genome shotgun (WGS) entry which is preliminary data.</text>
</comment>
<gene>
    <name evidence="1" type="ORF">GON01_09190</name>
</gene>
<reference evidence="1 2" key="1">
    <citation type="submission" date="2019-12" db="EMBL/GenBank/DDBJ databases">
        <authorList>
            <person name="Huq M.A."/>
        </authorList>
    </citation>
    <scope>NUCLEOTIDE SEQUENCE [LARGE SCALE GENOMIC DNA]</scope>
    <source>
        <strain evidence="1 2">MAH-20</strain>
    </source>
</reference>
<accession>A0A6I4J229</accession>
<keyword evidence="2" id="KW-1185">Reference proteome</keyword>
<organism evidence="1 2">
    <name type="scientific">Sphingomonas horti</name>
    <dbReference type="NCBI Taxonomy" id="2682842"/>
    <lineage>
        <taxon>Bacteria</taxon>
        <taxon>Pseudomonadati</taxon>
        <taxon>Pseudomonadota</taxon>
        <taxon>Alphaproteobacteria</taxon>
        <taxon>Sphingomonadales</taxon>
        <taxon>Sphingomonadaceae</taxon>
        <taxon>Sphingomonas</taxon>
    </lineage>
</organism>
<evidence type="ECO:0000313" key="1">
    <source>
        <dbReference type="EMBL" id="MVO78108.1"/>
    </source>
</evidence>
<dbReference type="Proteomes" id="UP000441389">
    <property type="component" value="Unassembled WGS sequence"/>
</dbReference>
<protein>
    <submittedName>
        <fullName evidence="1">Uncharacterized protein</fullName>
    </submittedName>
</protein>
<dbReference type="EMBL" id="WQMS01000009">
    <property type="protein sequence ID" value="MVO78108.1"/>
    <property type="molecule type" value="Genomic_DNA"/>
</dbReference>